<evidence type="ECO:0000259" key="1">
    <source>
        <dbReference type="Pfam" id="PF12120"/>
    </source>
</evidence>
<dbReference type="InterPro" id="IPR038611">
    <property type="entry name" value="Arr_sf"/>
</dbReference>
<dbReference type="SUPFAM" id="SSF48452">
    <property type="entry name" value="TPR-like"/>
    <property type="match status" value="1"/>
</dbReference>
<keyword evidence="3" id="KW-1185">Reference proteome</keyword>
<protein>
    <submittedName>
        <fullName evidence="2">Rifampin ADP-ribosylating transferase</fullName>
    </submittedName>
</protein>
<dbReference type="OrthoDB" id="5509356at2"/>
<dbReference type="AlphaFoldDB" id="A0A1H1A5J7"/>
<reference evidence="3" key="1">
    <citation type="submission" date="2016-10" db="EMBL/GenBank/DDBJ databases">
        <authorList>
            <person name="Varghese N."/>
            <person name="Submissions S."/>
        </authorList>
    </citation>
    <scope>NUCLEOTIDE SEQUENCE [LARGE SCALE GENOMIC DNA]</scope>
    <source>
        <strain evidence="3">MPL-11</strain>
    </source>
</reference>
<dbReference type="InterPro" id="IPR011990">
    <property type="entry name" value="TPR-like_helical_dom_sf"/>
</dbReference>
<dbReference type="Pfam" id="PF12120">
    <property type="entry name" value="Arr-ms"/>
    <property type="match status" value="1"/>
</dbReference>
<dbReference type="Proteomes" id="UP000199481">
    <property type="component" value="Unassembled WGS sequence"/>
</dbReference>
<proteinExistence type="predicted"/>
<evidence type="ECO:0000313" key="3">
    <source>
        <dbReference type="Proteomes" id="UP000199481"/>
    </source>
</evidence>
<sequence length="249" mass="28161">MRMKFDPSNPIIQLCMKGMALEESGNLDDAIEAFIEAWNQTSDDYERFIAAYHLGLRQNNVDDKLKWMEKSLALALKINDDDVKSAYPTLYLTIAKCYEAMNDTTNARKNSELFHSCQGRPTDAGPFYHGSKADLQVGDLLTAGKKSNYEKDLKMNHIYFTANINGAGLAAALSKGEGIEHVYIIEPTGEFENDPNVTDKKFPGNLTRSYRSQNPLKVLGEVTDWEKLTHSERQEWDERLAKNKGEIIN</sequence>
<evidence type="ECO:0000313" key="2">
    <source>
        <dbReference type="EMBL" id="SDQ34978.1"/>
    </source>
</evidence>
<dbReference type="EMBL" id="FNJW01000008">
    <property type="protein sequence ID" value="SDQ34978.1"/>
    <property type="molecule type" value="Genomic_DNA"/>
</dbReference>
<dbReference type="NCBIfam" id="NF033144">
    <property type="entry name" value="rifampin_ARR"/>
    <property type="match status" value="1"/>
</dbReference>
<feature type="domain" description="Rifampin ADP-ribosyltransferase" evidence="1">
    <location>
        <begin position="127"/>
        <end position="225"/>
    </location>
</feature>
<dbReference type="Gene3D" id="3.20.170.40">
    <property type="entry name" value="Rifampin ADP-ribosyltransferase domain"/>
    <property type="match status" value="1"/>
</dbReference>
<dbReference type="GO" id="GO:0016740">
    <property type="term" value="F:transferase activity"/>
    <property type="evidence" value="ECO:0007669"/>
    <property type="project" value="UniProtKB-KW"/>
</dbReference>
<dbReference type="Gene3D" id="1.25.40.10">
    <property type="entry name" value="Tetratricopeptide repeat domain"/>
    <property type="match status" value="1"/>
</dbReference>
<dbReference type="InterPro" id="IPR021975">
    <property type="entry name" value="Rifampin_Arr"/>
</dbReference>
<dbReference type="RefSeq" id="WP_089977483.1">
    <property type="nucleotide sequence ID" value="NZ_CP084916.1"/>
</dbReference>
<accession>A0A1H1A5J7</accession>
<name>A0A1H1A5J7_9LACT</name>
<keyword evidence="2" id="KW-0808">Transferase</keyword>
<gene>
    <name evidence="2" type="ORF">SAMN04487752_1917</name>
</gene>
<organism evidence="2 3">
    <name type="scientific">Carnobacterium viridans</name>
    <dbReference type="NCBI Taxonomy" id="174587"/>
    <lineage>
        <taxon>Bacteria</taxon>
        <taxon>Bacillati</taxon>
        <taxon>Bacillota</taxon>
        <taxon>Bacilli</taxon>
        <taxon>Lactobacillales</taxon>
        <taxon>Carnobacteriaceae</taxon>
        <taxon>Carnobacterium</taxon>
    </lineage>
</organism>